<feature type="region of interest" description="Disordered" evidence="1">
    <location>
        <begin position="192"/>
        <end position="257"/>
    </location>
</feature>
<evidence type="ECO:0000313" key="4">
    <source>
        <dbReference type="Proteomes" id="UP000593565"/>
    </source>
</evidence>
<dbReference type="Proteomes" id="UP000593565">
    <property type="component" value="Unassembled WGS sequence"/>
</dbReference>
<dbReference type="EMBL" id="JAAGNN010000012">
    <property type="protein sequence ID" value="KAF4082348.1"/>
    <property type="molecule type" value="Genomic_DNA"/>
</dbReference>
<evidence type="ECO:0000313" key="3">
    <source>
        <dbReference type="EMBL" id="KAF4082348.1"/>
    </source>
</evidence>
<feature type="region of interest" description="Disordered" evidence="1">
    <location>
        <begin position="76"/>
        <end position="109"/>
    </location>
</feature>
<gene>
    <name evidence="3" type="ORF">AMELA_G00150390</name>
</gene>
<feature type="compositionally biased region" description="Acidic residues" evidence="1">
    <location>
        <begin position="197"/>
        <end position="207"/>
    </location>
</feature>
<keyword evidence="2" id="KW-0472">Membrane</keyword>
<evidence type="ECO:0000256" key="1">
    <source>
        <dbReference type="SAM" id="MobiDB-lite"/>
    </source>
</evidence>
<organism evidence="3 4">
    <name type="scientific">Ameiurus melas</name>
    <name type="common">Black bullhead</name>
    <name type="synonym">Silurus melas</name>
    <dbReference type="NCBI Taxonomy" id="219545"/>
    <lineage>
        <taxon>Eukaryota</taxon>
        <taxon>Metazoa</taxon>
        <taxon>Chordata</taxon>
        <taxon>Craniata</taxon>
        <taxon>Vertebrata</taxon>
        <taxon>Euteleostomi</taxon>
        <taxon>Actinopterygii</taxon>
        <taxon>Neopterygii</taxon>
        <taxon>Teleostei</taxon>
        <taxon>Ostariophysi</taxon>
        <taxon>Siluriformes</taxon>
        <taxon>Ictaluridae</taxon>
        <taxon>Ameiurus</taxon>
    </lineage>
</organism>
<feature type="compositionally biased region" description="Low complexity" evidence="1">
    <location>
        <begin position="76"/>
        <end position="93"/>
    </location>
</feature>
<feature type="compositionally biased region" description="Polar residues" evidence="1">
    <location>
        <begin position="226"/>
        <end position="241"/>
    </location>
</feature>
<feature type="compositionally biased region" description="Polar residues" evidence="1">
    <location>
        <begin position="94"/>
        <end position="106"/>
    </location>
</feature>
<keyword evidence="2" id="KW-0812">Transmembrane</keyword>
<reference evidence="3 4" key="1">
    <citation type="submission" date="2020-02" db="EMBL/GenBank/DDBJ databases">
        <title>A chromosome-scale genome assembly of the black bullhead catfish (Ameiurus melas).</title>
        <authorList>
            <person name="Wen M."/>
            <person name="Zham M."/>
            <person name="Cabau C."/>
            <person name="Klopp C."/>
            <person name="Donnadieu C."/>
            <person name="Roques C."/>
            <person name="Bouchez O."/>
            <person name="Lampietro C."/>
            <person name="Jouanno E."/>
            <person name="Herpin A."/>
            <person name="Louis A."/>
            <person name="Berthelot C."/>
            <person name="Parey E."/>
            <person name="Roest-Crollius H."/>
            <person name="Braasch I."/>
            <person name="Postlethwait J."/>
            <person name="Robinson-Rechavi M."/>
            <person name="Echchiki A."/>
            <person name="Begum T."/>
            <person name="Montfort J."/>
            <person name="Schartl M."/>
            <person name="Bobe J."/>
            <person name="Guiguen Y."/>
        </authorList>
    </citation>
    <scope>NUCLEOTIDE SEQUENCE [LARGE SCALE GENOMIC DNA]</scope>
    <source>
        <strain evidence="3">M_S1</strain>
        <tissue evidence="3">Blood</tissue>
    </source>
</reference>
<keyword evidence="4" id="KW-1185">Reference proteome</keyword>
<comment type="caution">
    <text evidence="3">The sequence shown here is derived from an EMBL/GenBank/DDBJ whole genome shotgun (WGS) entry which is preliminary data.</text>
</comment>
<sequence length="257" mass="28396">MLHHQLLHISHLTSRDNICLVISKWSQTTGQKFRDSKMYHFVCFILLVSLEGLQGNGTTSYTSTNITTNVSITTPVNSSNTTSQSYSSKQTSTEMTSTSKQTSVQPRPSDDTDCLFNLKYEKDIFIWSMIGSLILICLLLLVIIMCLACKCCRRVKNGEMVVTKSSATIRRNSANGGPSETDILLKDRTSVKVEMETTPDEPQEPEELGGAAAEIENQVSKEENKNSANDTSENAPTQEGGQSDEIDPKTEDLEKAE</sequence>
<dbReference type="AlphaFoldDB" id="A0A7J6ALI6"/>
<name>A0A7J6ALI6_AMEME</name>
<protein>
    <submittedName>
        <fullName evidence="3">Uncharacterized protein</fullName>
    </submittedName>
</protein>
<feature type="compositionally biased region" description="Basic and acidic residues" evidence="1">
    <location>
        <begin position="246"/>
        <end position="257"/>
    </location>
</feature>
<accession>A0A7J6ALI6</accession>
<evidence type="ECO:0000256" key="2">
    <source>
        <dbReference type="SAM" id="Phobius"/>
    </source>
</evidence>
<feature type="transmembrane region" description="Helical" evidence="2">
    <location>
        <begin position="124"/>
        <end position="148"/>
    </location>
</feature>
<proteinExistence type="predicted"/>
<keyword evidence="2" id="KW-1133">Transmembrane helix</keyword>